<comment type="function">
    <text evidence="5">Involved in the regulation of telomere length, clustering and has a specific role in telomere position effect (TPE).</text>
</comment>
<comment type="subunit">
    <text evidence="5">Homodimer.</text>
</comment>
<keyword evidence="4 5" id="KW-0539">Nucleus</keyword>
<comment type="subcellular location">
    <subcellularLocation>
        <location evidence="5">Nucleus</location>
    </subcellularLocation>
    <subcellularLocation>
        <location evidence="5">Chromosome</location>
        <location evidence="5">Telomere</location>
    </subcellularLocation>
</comment>
<keyword evidence="9" id="KW-1185">Reference proteome</keyword>
<keyword evidence="3 5" id="KW-0779">Telomere</keyword>
<dbReference type="GO" id="GO:0010833">
    <property type="term" value="P:telomere maintenance via telomere lengthening"/>
    <property type="evidence" value="ECO:0007669"/>
    <property type="project" value="UniProtKB-UniRule"/>
</dbReference>
<evidence type="ECO:0000256" key="5">
    <source>
        <dbReference type="RuleBase" id="RU367107"/>
    </source>
</evidence>
<dbReference type="InterPro" id="IPR015010">
    <property type="entry name" value="TERF2IP_Myb"/>
</dbReference>
<evidence type="ECO:0000313" key="8">
    <source>
        <dbReference type="EMBL" id="KAH8990255.1"/>
    </source>
</evidence>
<dbReference type="PANTHER" id="PTHR16466:SF6">
    <property type="entry name" value="TELOMERIC REPEAT-BINDING FACTOR 2-INTERACTING PROTEIN 1"/>
    <property type="match status" value="1"/>
</dbReference>
<dbReference type="GO" id="GO:0070187">
    <property type="term" value="C:shelterin complex"/>
    <property type="evidence" value="ECO:0007669"/>
    <property type="project" value="TreeGrafter"/>
</dbReference>
<accession>A0AAD4QA40</accession>
<comment type="similarity">
    <text evidence="1 5">Belongs to the RAP1 family.</text>
</comment>
<dbReference type="GO" id="GO:0031848">
    <property type="term" value="P:protection from non-homologous end joining at telomere"/>
    <property type="evidence" value="ECO:0007669"/>
    <property type="project" value="TreeGrafter"/>
</dbReference>
<dbReference type="GO" id="GO:0042162">
    <property type="term" value="F:telomeric DNA binding"/>
    <property type="evidence" value="ECO:0007669"/>
    <property type="project" value="TreeGrafter"/>
</dbReference>
<dbReference type="InterPro" id="IPR009057">
    <property type="entry name" value="Homeodomain-like_sf"/>
</dbReference>
<name>A0AAD4QA40_9AGAM</name>
<reference evidence="8" key="1">
    <citation type="submission" date="2022-01" db="EMBL/GenBank/DDBJ databases">
        <title>Comparative genomics reveals a dynamic genome evolution in the ectomycorrhizal milk-cap (Lactarius) mushrooms.</title>
        <authorList>
            <consortium name="DOE Joint Genome Institute"/>
            <person name="Lebreton A."/>
            <person name="Tang N."/>
            <person name="Kuo A."/>
            <person name="LaButti K."/>
            <person name="Drula E."/>
            <person name="Barry K."/>
            <person name="Clum A."/>
            <person name="Lipzen A."/>
            <person name="Mousain D."/>
            <person name="Ng V."/>
            <person name="Wang R."/>
            <person name="Wang X."/>
            <person name="Dai Y."/>
            <person name="Henrissat B."/>
            <person name="Grigoriev I.V."/>
            <person name="Guerin-Laguette A."/>
            <person name="Yu F."/>
            <person name="Martin F.M."/>
        </authorList>
    </citation>
    <scope>NUCLEOTIDE SEQUENCE</scope>
    <source>
        <strain evidence="8">QP</strain>
    </source>
</reference>
<sequence>MNVRSSTPASSPNGVENGGRHAYRHPRERRTRTRREVHRARVPVPVVHYWVTIVCELQRTDSLRHYPNPITSLISVTPVWLNGTPVFQDSNGIAIKFFIQKDLPTELQAELCETITALGGRVEAKVPRQGFVLIRPHTNEGERLILCWDSPDRPERHFVPYTYVEACKIAGMLLKQIFVENGEAIKFHIDSSIANINARAALSARIMHSGGDPSASAQTARVILADPNTEIFQHLVKNYQGVPGKYVESYLWVKKCVEKGTVVYTPLVYKNPGGRRPGEERTQFTEEDEERLCNWIAAKIPYKETGGRTGNRLYQQLYDMANDPEYTWVTRHTWQSWRERYKKNSQRLDTLIQAIVEQKKPSLGEKGQYGYVRKPEEKPKRSRKRREDGLGAGPSNDDDFLQAGPPHPMAMAMHVSLSAQDGHPHPGLPVPPVPVDIYQHPSAHPHLHGVSHHLNQMQTPASSSMGLGVIQDGVVVVRESPAEEEMEDEEAEWEVRVGNDSPPVWGKRKAGEDPKENGKKAKVGEHTSGHPASGVIQRDGPILHVVDQSILDIAREFRFTVEEVQEHYDRCGAMERTRARFKKMRDTLSALADDVA</sequence>
<keyword evidence="2 5" id="KW-0158">Chromosome</keyword>
<feature type="region of interest" description="Disordered" evidence="6">
    <location>
        <begin position="365"/>
        <end position="408"/>
    </location>
</feature>
<dbReference type="EMBL" id="JAKELL010000031">
    <property type="protein sequence ID" value="KAH8990255.1"/>
    <property type="molecule type" value="Genomic_DNA"/>
</dbReference>
<evidence type="ECO:0000256" key="3">
    <source>
        <dbReference type="ARBA" id="ARBA00022895"/>
    </source>
</evidence>
<dbReference type="Pfam" id="PF08914">
    <property type="entry name" value="Myb_Rap1"/>
    <property type="match status" value="1"/>
</dbReference>
<feature type="compositionally biased region" description="Basic residues" evidence="6">
    <location>
        <begin position="21"/>
        <end position="36"/>
    </location>
</feature>
<evidence type="ECO:0000256" key="4">
    <source>
        <dbReference type="ARBA" id="ARBA00023242"/>
    </source>
</evidence>
<proteinExistence type="inferred from homology"/>
<feature type="compositionally biased region" description="Basic and acidic residues" evidence="6">
    <location>
        <begin position="509"/>
        <end position="528"/>
    </location>
</feature>
<protein>
    <recommendedName>
        <fullName evidence="5">DNA-binding protein RAP1</fullName>
    </recommendedName>
</protein>
<dbReference type="Gene3D" id="1.10.10.60">
    <property type="entry name" value="Homeodomain-like"/>
    <property type="match status" value="1"/>
</dbReference>
<evidence type="ECO:0000256" key="1">
    <source>
        <dbReference type="ARBA" id="ARBA00010467"/>
    </source>
</evidence>
<organism evidence="8 9">
    <name type="scientific">Lactarius akahatsu</name>
    <dbReference type="NCBI Taxonomy" id="416441"/>
    <lineage>
        <taxon>Eukaryota</taxon>
        <taxon>Fungi</taxon>
        <taxon>Dikarya</taxon>
        <taxon>Basidiomycota</taxon>
        <taxon>Agaricomycotina</taxon>
        <taxon>Agaricomycetes</taxon>
        <taxon>Russulales</taxon>
        <taxon>Russulaceae</taxon>
        <taxon>Lactarius</taxon>
    </lineage>
</organism>
<evidence type="ECO:0000256" key="6">
    <source>
        <dbReference type="SAM" id="MobiDB-lite"/>
    </source>
</evidence>
<dbReference type="PANTHER" id="PTHR16466">
    <property type="entry name" value="TELOMERE REPEAT-BINDING FACTOR 2-INTERACTING PROTEIN 1"/>
    <property type="match status" value="1"/>
</dbReference>
<dbReference type="InterPro" id="IPR039595">
    <property type="entry name" value="TE2IP/Rap1"/>
</dbReference>
<feature type="domain" description="TERF2-interacting telomeric protein 1 Myb" evidence="7">
    <location>
        <begin position="284"/>
        <end position="344"/>
    </location>
</feature>
<feature type="region of interest" description="Disordered" evidence="6">
    <location>
        <begin position="1"/>
        <end position="36"/>
    </location>
</feature>
<feature type="compositionally biased region" description="Polar residues" evidence="6">
    <location>
        <begin position="1"/>
        <end position="14"/>
    </location>
</feature>
<evidence type="ECO:0000256" key="2">
    <source>
        <dbReference type="ARBA" id="ARBA00022454"/>
    </source>
</evidence>
<gene>
    <name evidence="8" type="ORF">EDB92DRAFT_1946603</name>
</gene>
<dbReference type="AlphaFoldDB" id="A0AAD4QA40"/>
<dbReference type="Proteomes" id="UP001201163">
    <property type="component" value="Unassembled WGS sequence"/>
</dbReference>
<evidence type="ECO:0000313" key="9">
    <source>
        <dbReference type="Proteomes" id="UP001201163"/>
    </source>
</evidence>
<feature type="compositionally biased region" description="Basic and acidic residues" evidence="6">
    <location>
        <begin position="373"/>
        <end position="389"/>
    </location>
</feature>
<dbReference type="SUPFAM" id="SSF46689">
    <property type="entry name" value="Homeodomain-like"/>
    <property type="match status" value="1"/>
</dbReference>
<comment type="caution">
    <text evidence="8">The sequence shown here is derived from an EMBL/GenBank/DDBJ whole genome shotgun (WGS) entry which is preliminary data.</text>
</comment>
<evidence type="ECO:0000259" key="7">
    <source>
        <dbReference type="Pfam" id="PF08914"/>
    </source>
</evidence>
<dbReference type="CDD" id="cd11655">
    <property type="entry name" value="rap1_myb-like"/>
    <property type="match status" value="1"/>
</dbReference>
<feature type="region of interest" description="Disordered" evidence="6">
    <location>
        <begin position="484"/>
        <end position="536"/>
    </location>
</feature>